<evidence type="ECO:0000256" key="3">
    <source>
        <dbReference type="ARBA" id="ARBA00022448"/>
    </source>
</evidence>
<gene>
    <name evidence="9" type="ORF">A3C26_01055</name>
</gene>
<keyword evidence="6 8" id="KW-1133">Transmembrane helix</keyword>
<dbReference type="Pfam" id="PF01594">
    <property type="entry name" value="AI-2E_transport"/>
    <property type="match status" value="1"/>
</dbReference>
<feature type="transmembrane region" description="Helical" evidence="8">
    <location>
        <begin position="46"/>
        <end position="65"/>
    </location>
</feature>
<name>A0A1F5JDQ7_9BACT</name>
<dbReference type="EMBL" id="MFCX01000005">
    <property type="protein sequence ID" value="OGE26702.1"/>
    <property type="molecule type" value="Genomic_DNA"/>
</dbReference>
<evidence type="ECO:0000256" key="2">
    <source>
        <dbReference type="ARBA" id="ARBA00009773"/>
    </source>
</evidence>
<evidence type="ECO:0000256" key="7">
    <source>
        <dbReference type="ARBA" id="ARBA00023136"/>
    </source>
</evidence>
<comment type="caution">
    <text evidence="9">The sequence shown here is derived from an EMBL/GenBank/DDBJ whole genome shotgun (WGS) entry which is preliminary data.</text>
</comment>
<dbReference type="PANTHER" id="PTHR21716:SF53">
    <property type="entry name" value="PERMEASE PERM-RELATED"/>
    <property type="match status" value="1"/>
</dbReference>
<feature type="transmembrane region" description="Helical" evidence="8">
    <location>
        <begin position="243"/>
        <end position="271"/>
    </location>
</feature>
<organism evidence="9 10">
    <name type="scientific">Candidatus Daviesbacteria bacterium RIFCSPHIGHO2_02_FULL_39_12</name>
    <dbReference type="NCBI Taxonomy" id="1797770"/>
    <lineage>
        <taxon>Bacteria</taxon>
        <taxon>Candidatus Daviesiibacteriota</taxon>
    </lineage>
</organism>
<feature type="transmembrane region" description="Helical" evidence="8">
    <location>
        <begin position="137"/>
        <end position="163"/>
    </location>
</feature>
<evidence type="ECO:0008006" key="11">
    <source>
        <dbReference type="Google" id="ProtNLM"/>
    </source>
</evidence>
<keyword evidence="4" id="KW-1003">Cell membrane</keyword>
<keyword evidence="7 8" id="KW-0472">Membrane</keyword>
<dbReference type="InterPro" id="IPR002549">
    <property type="entry name" value="AI-2E-like"/>
</dbReference>
<evidence type="ECO:0000313" key="10">
    <source>
        <dbReference type="Proteomes" id="UP000177042"/>
    </source>
</evidence>
<sequence length="335" mass="37149">MNTWFLENLFNIMSRKIDISHKTILFTTIFILALWLLYLIRDLLIIIFVGIILMSALTPMVSLFVRFKIPKSLGIAITYIIIIAIVVGVLISILPPLIEQSSKLLVTLPPLTAQFFNITNIDRSVFQSELTNFSRNIFSITITVFDNFLTIIFTLVLTFYLLLERDNLENRISALFVGREERIRNLIVHIQDKLGAWLRGQLLLSLIIGVLTYVGLTILNIPYALPLALIAGVLEIIPVIGPIISAVPAILIALTISPILSLGVAAMFFVIQQMENNLIVPQVMKRAVGLDPLIVILAIAIGSRLLGFSGALLAVPFAVVLQIIAAELIEEKNNA</sequence>
<comment type="subcellular location">
    <subcellularLocation>
        <location evidence="1">Cell membrane</location>
        <topology evidence="1">Multi-pass membrane protein</topology>
    </subcellularLocation>
</comment>
<feature type="transmembrane region" description="Helical" evidence="8">
    <location>
        <begin position="202"/>
        <end position="223"/>
    </location>
</feature>
<protein>
    <recommendedName>
        <fullName evidence="11">AI-2E family transporter</fullName>
    </recommendedName>
</protein>
<comment type="similarity">
    <text evidence="2">Belongs to the autoinducer-2 exporter (AI-2E) (TC 2.A.86) family.</text>
</comment>
<feature type="transmembrane region" description="Helical" evidence="8">
    <location>
        <begin position="77"/>
        <end position="98"/>
    </location>
</feature>
<evidence type="ECO:0000256" key="4">
    <source>
        <dbReference type="ARBA" id="ARBA00022475"/>
    </source>
</evidence>
<feature type="transmembrane region" description="Helical" evidence="8">
    <location>
        <begin position="23"/>
        <end position="40"/>
    </location>
</feature>
<reference evidence="9 10" key="1">
    <citation type="journal article" date="2016" name="Nat. Commun.">
        <title>Thousands of microbial genomes shed light on interconnected biogeochemical processes in an aquifer system.</title>
        <authorList>
            <person name="Anantharaman K."/>
            <person name="Brown C.T."/>
            <person name="Hug L.A."/>
            <person name="Sharon I."/>
            <person name="Castelle C.J."/>
            <person name="Probst A.J."/>
            <person name="Thomas B.C."/>
            <person name="Singh A."/>
            <person name="Wilkins M.J."/>
            <person name="Karaoz U."/>
            <person name="Brodie E.L."/>
            <person name="Williams K.H."/>
            <person name="Hubbard S.S."/>
            <person name="Banfield J.F."/>
        </authorList>
    </citation>
    <scope>NUCLEOTIDE SEQUENCE [LARGE SCALE GENOMIC DNA]</scope>
</reference>
<accession>A0A1F5JDQ7</accession>
<evidence type="ECO:0000256" key="8">
    <source>
        <dbReference type="SAM" id="Phobius"/>
    </source>
</evidence>
<dbReference type="GO" id="GO:0055085">
    <property type="term" value="P:transmembrane transport"/>
    <property type="evidence" value="ECO:0007669"/>
    <property type="project" value="TreeGrafter"/>
</dbReference>
<evidence type="ECO:0000256" key="6">
    <source>
        <dbReference type="ARBA" id="ARBA00022989"/>
    </source>
</evidence>
<evidence type="ECO:0000313" key="9">
    <source>
        <dbReference type="EMBL" id="OGE26702.1"/>
    </source>
</evidence>
<evidence type="ECO:0000256" key="5">
    <source>
        <dbReference type="ARBA" id="ARBA00022692"/>
    </source>
</evidence>
<proteinExistence type="inferred from homology"/>
<dbReference type="AlphaFoldDB" id="A0A1F5JDQ7"/>
<dbReference type="GO" id="GO:0016020">
    <property type="term" value="C:membrane"/>
    <property type="evidence" value="ECO:0007669"/>
    <property type="project" value="UniProtKB-SubCell"/>
</dbReference>
<keyword evidence="3" id="KW-0813">Transport</keyword>
<dbReference type="Proteomes" id="UP000177042">
    <property type="component" value="Unassembled WGS sequence"/>
</dbReference>
<dbReference type="PANTHER" id="PTHR21716">
    <property type="entry name" value="TRANSMEMBRANE PROTEIN"/>
    <property type="match status" value="1"/>
</dbReference>
<evidence type="ECO:0000256" key="1">
    <source>
        <dbReference type="ARBA" id="ARBA00004651"/>
    </source>
</evidence>
<keyword evidence="5 8" id="KW-0812">Transmembrane</keyword>